<dbReference type="SUPFAM" id="SSF56014">
    <property type="entry name" value="Nitrite and sulphite reductase 4Fe-4S domain-like"/>
    <property type="match status" value="2"/>
</dbReference>
<evidence type="ECO:0000256" key="2">
    <source>
        <dbReference type="ARBA" id="ARBA00022485"/>
    </source>
</evidence>
<keyword evidence="6" id="KW-0408">Iron</keyword>
<evidence type="ECO:0000313" key="11">
    <source>
        <dbReference type="Proteomes" id="UP000236284"/>
    </source>
</evidence>
<dbReference type="InterPro" id="IPR045854">
    <property type="entry name" value="NO2/SO3_Rdtase_4Fe4S_sf"/>
</dbReference>
<accession>A0ABX4WIP6</accession>
<feature type="domain" description="Nitrite/Sulfite reductase ferredoxin-like" evidence="9">
    <location>
        <begin position="72"/>
        <end position="121"/>
    </location>
</feature>
<keyword evidence="2" id="KW-0004">4Fe-4S</keyword>
<dbReference type="EMBL" id="NJHS01000287">
    <property type="protein sequence ID" value="PNJ93327.1"/>
    <property type="molecule type" value="Genomic_DNA"/>
</dbReference>
<dbReference type="SUPFAM" id="SSF55124">
    <property type="entry name" value="Nitrite/Sulfite reductase N-terminal domain-like"/>
    <property type="match status" value="2"/>
</dbReference>
<dbReference type="Pfam" id="PF03460">
    <property type="entry name" value="NIR_SIR_ferr"/>
    <property type="match status" value="2"/>
</dbReference>
<evidence type="ECO:0000259" key="9">
    <source>
        <dbReference type="Pfam" id="PF03460"/>
    </source>
</evidence>
<evidence type="ECO:0000256" key="6">
    <source>
        <dbReference type="ARBA" id="ARBA00023004"/>
    </source>
</evidence>
<evidence type="ECO:0000256" key="4">
    <source>
        <dbReference type="ARBA" id="ARBA00022723"/>
    </source>
</evidence>
<evidence type="ECO:0000256" key="7">
    <source>
        <dbReference type="ARBA" id="ARBA00023014"/>
    </source>
</evidence>
<dbReference type="InterPro" id="IPR005117">
    <property type="entry name" value="NiRdtase/SiRdtase_haem-b_fer"/>
</dbReference>
<dbReference type="Proteomes" id="UP000236284">
    <property type="component" value="Unassembled WGS sequence"/>
</dbReference>
<keyword evidence="5" id="KW-0560">Oxidoreductase</keyword>
<dbReference type="Gene3D" id="3.90.480.10">
    <property type="entry name" value="Sulfite Reductase Hemoprotein,Domain 2"/>
    <property type="match status" value="1"/>
</dbReference>
<name>A0ABX4WIP6_9CYAN</name>
<dbReference type="PANTHER" id="PTHR32439">
    <property type="entry name" value="FERREDOXIN--NITRITE REDUCTASE, CHLOROPLASTIC"/>
    <property type="match status" value="1"/>
</dbReference>
<keyword evidence="4" id="KW-0479">Metal-binding</keyword>
<dbReference type="PANTHER" id="PTHR32439:SF0">
    <property type="entry name" value="FERREDOXIN--NITRITE REDUCTASE, CHLOROPLASTIC"/>
    <property type="match status" value="1"/>
</dbReference>
<evidence type="ECO:0008006" key="12">
    <source>
        <dbReference type="Google" id="ProtNLM"/>
    </source>
</evidence>
<feature type="domain" description="Nitrite/Sulfite reductase ferredoxin-like" evidence="9">
    <location>
        <begin position="361"/>
        <end position="426"/>
    </location>
</feature>
<sequence>MKFRDCAAAVQQSTILSPLPIWSQGLKSKNCTSQNATSKNLYLFCPRVARRSVLLSPLTACPGLFYNTFAQDGILCRIRTPGGILNSQQFHLIANMADAYGGGYIDVTNRANLQIRKIKREISRDDLHNLQTSGMAAVNPAIDHLRNIMTSPTAGIDPGELIDVRPLIQDWEQYINNQPELGELSAKFSVGFDGGGKVSIANFPNDISLTAPDATPLLVGGGRKEPKFFPTGKWGHQLVYPIFYFCATGKENFSPNFSLWLTPEQCIPVLGSVAQVYLEYTLLSKECFAKRKPRLREVINNVGWQCFLHKVLVLLHKSRLLDLEKIRDLEFQVSHAPSPNLLPNHKFNSQKHDQVFHLGIHPQKQSGMFYIGLVLPLGRLQTWQVRRLANMATQYGSGELRLTPWQNLLLTNIPQQHLSWVTSEIHDLQLDYSPTNIKSGLVSCSGSSGCSSSATDTKTHALILSEYLQTHINLDSHINIHFTGCPKSCAQHTESDITLLGVNIEQENQSVPAYQVYIGNNIHRPIYENFPFAQLPQLMENIFKVYILNRLSPQESFTEFANRYDISQLKEFFTQLSVECF</sequence>
<feature type="domain" description="Nitrite/sulphite reductase 4Fe-4S" evidence="8">
    <location>
        <begin position="143"/>
        <end position="311"/>
    </location>
</feature>
<comment type="similarity">
    <text evidence="1">Belongs to the nitrite and sulfite reductase 4Fe-4S domain family.</text>
</comment>
<dbReference type="InterPro" id="IPR006067">
    <property type="entry name" value="NO2/SO3_Rdtase_4Fe4S_dom"/>
</dbReference>
<dbReference type="PROSITE" id="PS00365">
    <property type="entry name" value="NIR_SIR"/>
    <property type="match status" value="1"/>
</dbReference>
<proteinExistence type="inferred from homology"/>
<keyword evidence="11" id="KW-1185">Reference proteome</keyword>
<reference evidence="10 11" key="1">
    <citation type="submission" date="2017-06" db="EMBL/GenBank/DDBJ databases">
        <title>Genome variation in co-occurring toxic Cylindrospermopsis raciborskii strains determines phenotypic plasticity.</title>
        <authorList>
            <person name="Willis A."/>
            <person name="Woodhouse J."/>
            <person name="Ongley S."/>
            <person name="Jex A."/>
            <person name="Burford M."/>
            <person name="Neilan B."/>
        </authorList>
    </citation>
    <scope>NUCLEOTIDE SEQUENCE [LARGE SCALE GENOMIC DNA]</scope>
    <source>
        <strain evidence="10 11">C07</strain>
    </source>
</reference>
<evidence type="ECO:0000256" key="3">
    <source>
        <dbReference type="ARBA" id="ARBA00022617"/>
    </source>
</evidence>
<dbReference type="Pfam" id="PF01077">
    <property type="entry name" value="NIR_SIR"/>
    <property type="match status" value="1"/>
</dbReference>
<keyword evidence="7" id="KW-0411">Iron-sulfur</keyword>
<evidence type="ECO:0000256" key="5">
    <source>
        <dbReference type="ARBA" id="ARBA00023002"/>
    </source>
</evidence>
<evidence type="ECO:0000256" key="1">
    <source>
        <dbReference type="ARBA" id="ARBA00010429"/>
    </source>
</evidence>
<dbReference type="InterPro" id="IPR036136">
    <property type="entry name" value="Nit/Sulf_reduc_fer-like_dom_sf"/>
</dbReference>
<dbReference type="InterPro" id="IPR051329">
    <property type="entry name" value="NIR_SIR_4Fe-4S"/>
</dbReference>
<dbReference type="Gene3D" id="3.30.413.10">
    <property type="entry name" value="Sulfite Reductase Hemoprotein, domain 1"/>
    <property type="match status" value="2"/>
</dbReference>
<dbReference type="InterPro" id="IPR006066">
    <property type="entry name" value="NO2/SO3_Rdtase_FeS/sirohaem_BS"/>
</dbReference>
<evidence type="ECO:0000259" key="8">
    <source>
        <dbReference type="Pfam" id="PF01077"/>
    </source>
</evidence>
<comment type="caution">
    <text evidence="10">The sequence shown here is derived from an EMBL/GenBank/DDBJ whole genome shotgun (WGS) entry which is preliminary data.</text>
</comment>
<protein>
    <recommendedName>
        <fullName evidence="12">Precorrin-3B synthase</fullName>
    </recommendedName>
</protein>
<organism evidence="10 11">
    <name type="scientific">Cylindrospermopsis raciborskii C07</name>
    <dbReference type="NCBI Taxonomy" id="2014886"/>
    <lineage>
        <taxon>Bacteria</taxon>
        <taxon>Bacillati</taxon>
        <taxon>Cyanobacteriota</taxon>
        <taxon>Cyanophyceae</taxon>
        <taxon>Nostocales</taxon>
        <taxon>Aphanizomenonaceae</taxon>
        <taxon>Cylindrospermopsis</taxon>
    </lineage>
</organism>
<gene>
    <name evidence="10" type="ORF">CEP15_14805</name>
</gene>
<evidence type="ECO:0000313" key="10">
    <source>
        <dbReference type="EMBL" id="PNJ93327.1"/>
    </source>
</evidence>
<keyword evidence="3" id="KW-0349">Heme</keyword>